<name>A0A976QQK2_THEOR</name>
<dbReference type="PROSITE" id="PS50076">
    <property type="entry name" value="DNAJ_2"/>
    <property type="match status" value="1"/>
</dbReference>
<gene>
    <name evidence="4" type="ORF">MACJ_000587</name>
</gene>
<dbReference type="PROSITE" id="PS00636">
    <property type="entry name" value="DNAJ_1"/>
    <property type="match status" value="1"/>
</dbReference>
<dbReference type="EMBL" id="CP056065">
    <property type="protein sequence ID" value="UKJ88144.1"/>
    <property type="molecule type" value="Genomic_DNA"/>
</dbReference>
<feature type="domain" description="J" evidence="3">
    <location>
        <begin position="3"/>
        <end position="67"/>
    </location>
</feature>
<dbReference type="Gene3D" id="1.10.287.110">
    <property type="entry name" value="DnaJ domain"/>
    <property type="match status" value="1"/>
</dbReference>
<dbReference type="PANTHER" id="PTHR43096:SF52">
    <property type="entry name" value="DNAJ HOMOLOG 1, MITOCHONDRIAL-RELATED"/>
    <property type="match status" value="1"/>
</dbReference>
<keyword evidence="2" id="KW-1133">Transmembrane helix</keyword>
<keyword evidence="1" id="KW-0143">Chaperone</keyword>
<dbReference type="InterPro" id="IPR036869">
    <property type="entry name" value="J_dom_sf"/>
</dbReference>
<dbReference type="OrthoDB" id="10250354at2759"/>
<accession>A0A976QQK2</accession>
<dbReference type="CDD" id="cd06257">
    <property type="entry name" value="DnaJ"/>
    <property type="match status" value="1"/>
</dbReference>
<proteinExistence type="predicted"/>
<dbReference type="GO" id="GO:0051082">
    <property type="term" value="F:unfolded protein binding"/>
    <property type="evidence" value="ECO:0007669"/>
    <property type="project" value="TreeGrafter"/>
</dbReference>
<dbReference type="InterPro" id="IPR018253">
    <property type="entry name" value="DnaJ_domain_CS"/>
</dbReference>
<reference evidence="4" key="1">
    <citation type="submission" date="2022-07" db="EMBL/GenBank/DDBJ databases">
        <title>Evaluation of T. orientalis genome assembly methods using nanopore sequencing and analysis of variation between genomes.</title>
        <authorList>
            <person name="Yam J."/>
            <person name="Micallef M.L."/>
            <person name="Liu M."/>
            <person name="Djordjevic S.P."/>
            <person name="Bogema D.R."/>
            <person name="Jenkins C."/>
        </authorList>
    </citation>
    <scope>NUCLEOTIDE SEQUENCE</scope>
    <source>
        <strain evidence="4">Fish Creek</strain>
    </source>
</reference>
<dbReference type="AlphaFoldDB" id="A0A976QQK2"/>
<organism evidence="4 5">
    <name type="scientific">Theileria orientalis</name>
    <dbReference type="NCBI Taxonomy" id="68886"/>
    <lineage>
        <taxon>Eukaryota</taxon>
        <taxon>Sar</taxon>
        <taxon>Alveolata</taxon>
        <taxon>Apicomplexa</taxon>
        <taxon>Aconoidasida</taxon>
        <taxon>Piroplasmida</taxon>
        <taxon>Theileriidae</taxon>
        <taxon>Theileria</taxon>
    </lineage>
</organism>
<keyword evidence="2" id="KW-0812">Transmembrane</keyword>
<evidence type="ECO:0000259" key="3">
    <source>
        <dbReference type="PROSITE" id="PS50076"/>
    </source>
</evidence>
<dbReference type="GO" id="GO:0005737">
    <property type="term" value="C:cytoplasm"/>
    <property type="evidence" value="ECO:0007669"/>
    <property type="project" value="TreeGrafter"/>
</dbReference>
<dbReference type="PANTHER" id="PTHR43096">
    <property type="entry name" value="DNAJ HOMOLOG 1, MITOCHONDRIAL-RELATED"/>
    <property type="match status" value="1"/>
</dbReference>
<evidence type="ECO:0000313" key="5">
    <source>
        <dbReference type="Proteomes" id="UP000244803"/>
    </source>
</evidence>
<dbReference type="Proteomes" id="UP000244803">
    <property type="component" value="Chromosome 1"/>
</dbReference>
<dbReference type="PRINTS" id="PR00625">
    <property type="entry name" value="JDOMAIN"/>
</dbReference>
<evidence type="ECO:0000313" key="4">
    <source>
        <dbReference type="EMBL" id="UKJ88144.1"/>
    </source>
</evidence>
<dbReference type="SMART" id="SM00271">
    <property type="entry name" value="DnaJ"/>
    <property type="match status" value="1"/>
</dbReference>
<dbReference type="Pfam" id="PF00226">
    <property type="entry name" value="DnaJ"/>
    <property type="match status" value="1"/>
</dbReference>
<evidence type="ECO:0000256" key="1">
    <source>
        <dbReference type="ARBA" id="ARBA00023186"/>
    </source>
</evidence>
<keyword evidence="2" id="KW-0472">Membrane</keyword>
<evidence type="ECO:0000256" key="2">
    <source>
        <dbReference type="SAM" id="Phobius"/>
    </source>
</evidence>
<protein>
    <submittedName>
        <fullName evidence="4">Molecular chaperone DnaJ</fullName>
    </submittedName>
</protein>
<feature type="transmembrane region" description="Helical" evidence="2">
    <location>
        <begin position="154"/>
        <end position="177"/>
    </location>
</feature>
<dbReference type="GO" id="GO:0042026">
    <property type="term" value="P:protein refolding"/>
    <property type="evidence" value="ECO:0007669"/>
    <property type="project" value="TreeGrafter"/>
</dbReference>
<dbReference type="SUPFAM" id="SSF46565">
    <property type="entry name" value="Chaperone J-domain"/>
    <property type="match status" value="1"/>
</dbReference>
<dbReference type="InterPro" id="IPR001623">
    <property type="entry name" value="DnaJ_domain"/>
</dbReference>
<sequence>MKNYYTILGVAKNATRLDIRKAYLQKAKLYHPDLNPSATAASKFKEIQEAYNTLYNPDKRREYDAGPSFYSSTGNRYNSYDTSRQYRSYTEAPYNSDSFEQQFRAETEWLRKQWQQMEEERFKNESANLRNLSSNFRFKLFDNFFNMPFNWLRYFFYFINRILPTLLFPLGLVLYLTRDNSGHHPGRRKIQIVYDSYGRAYTFDTYGRRYRTPEFDRR</sequence>